<organism evidence="9 10">
    <name type="scientific">Phytomonospora endophytica</name>
    <dbReference type="NCBI Taxonomy" id="714109"/>
    <lineage>
        <taxon>Bacteria</taxon>
        <taxon>Bacillati</taxon>
        <taxon>Actinomycetota</taxon>
        <taxon>Actinomycetes</taxon>
        <taxon>Micromonosporales</taxon>
        <taxon>Micromonosporaceae</taxon>
        <taxon>Phytomonospora</taxon>
    </lineage>
</organism>
<feature type="active site" description="Charge relay system" evidence="5 6">
    <location>
        <position position="252"/>
    </location>
</feature>
<keyword evidence="10" id="KW-1185">Reference proteome</keyword>
<evidence type="ECO:0000259" key="8">
    <source>
        <dbReference type="Pfam" id="PF00082"/>
    </source>
</evidence>
<comment type="similarity">
    <text evidence="1 6">Belongs to the peptidase S8 family.</text>
</comment>
<evidence type="ECO:0000256" key="3">
    <source>
        <dbReference type="ARBA" id="ARBA00022801"/>
    </source>
</evidence>
<evidence type="ECO:0000313" key="9">
    <source>
        <dbReference type="EMBL" id="MBB6034725.1"/>
    </source>
</evidence>
<name>A0A841FGF8_9ACTN</name>
<dbReference type="Gene3D" id="3.40.50.200">
    <property type="entry name" value="Peptidase S8/S53 domain"/>
    <property type="match status" value="1"/>
</dbReference>
<keyword evidence="3 6" id="KW-0378">Hydrolase</keyword>
<dbReference type="InterPro" id="IPR013783">
    <property type="entry name" value="Ig-like_fold"/>
</dbReference>
<proteinExistence type="inferred from homology"/>
<dbReference type="PROSITE" id="PS00137">
    <property type="entry name" value="SUBTILASE_HIS"/>
    <property type="match status" value="1"/>
</dbReference>
<accession>A0A841FGF8</accession>
<dbReference type="PROSITE" id="PS00138">
    <property type="entry name" value="SUBTILASE_SER"/>
    <property type="match status" value="1"/>
</dbReference>
<dbReference type="GO" id="GO:0006508">
    <property type="term" value="P:proteolysis"/>
    <property type="evidence" value="ECO:0007669"/>
    <property type="project" value="UniProtKB-KW"/>
</dbReference>
<dbReference type="InterPro" id="IPR000209">
    <property type="entry name" value="Peptidase_S8/S53_dom"/>
</dbReference>
<keyword evidence="4 6" id="KW-0720">Serine protease</keyword>
<dbReference type="InterPro" id="IPR050131">
    <property type="entry name" value="Peptidase_S8_subtilisin-like"/>
</dbReference>
<dbReference type="InterPro" id="IPR022398">
    <property type="entry name" value="Peptidase_S8_His-AS"/>
</dbReference>
<dbReference type="InterPro" id="IPR023828">
    <property type="entry name" value="Peptidase_S8_Ser-AS"/>
</dbReference>
<keyword evidence="2 6" id="KW-0645">Protease</keyword>
<evidence type="ECO:0000256" key="5">
    <source>
        <dbReference type="PIRSR" id="PIRSR615500-1"/>
    </source>
</evidence>
<reference evidence="9 10" key="1">
    <citation type="submission" date="2020-08" db="EMBL/GenBank/DDBJ databases">
        <title>Genomic Encyclopedia of Type Strains, Phase IV (KMG-IV): sequencing the most valuable type-strain genomes for metagenomic binning, comparative biology and taxonomic classification.</title>
        <authorList>
            <person name="Goeker M."/>
        </authorList>
    </citation>
    <scope>NUCLEOTIDE SEQUENCE [LARGE SCALE GENOMIC DNA]</scope>
    <source>
        <strain evidence="9 10">YIM 65646</strain>
    </source>
</reference>
<evidence type="ECO:0000313" key="10">
    <source>
        <dbReference type="Proteomes" id="UP000548476"/>
    </source>
</evidence>
<evidence type="ECO:0000256" key="6">
    <source>
        <dbReference type="PROSITE-ProRule" id="PRU01240"/>
    </source>
</evidence>
<feature type="active site" description="Charge relay system" evidence="5 6">
    <location>
        <position position="419"/>
    </location>
</feature>
<dbReference type="AlphaFoldDB" id="A0A841FGF8"/>
<evidence type="ECO:0000256" key="4">
    <source>
        <dbReference type="ARBA" id="ARBA00022825"/>
    </source>
</evidence>
<feature type="signal peptide" evidence="7">
    <location>
        <begin position="1"/>
        <end position="24"/>
    </location>
</feature>
<evidence type="ECO:0000256" key="7">
    <source>
        <dbReference type="SAM" id="SignalP"/>
    </source>
</evidence>
<dbReference type="InterPro" id="IPR036852">
    <property type="entry name" value="Peptidase_S8/S53_dom_sf"/>
</dbReference>
<keyword evidence="7" id="KW-0732">Signal</keyword>
<feature type="chain" id="PRO_5032395025" evidence="7">
    <location>
        <begin position="25"/>
        <end position="1077"/>
    </location>
</feature>
<dbReference type="PROSITE" id="PS51892">
    <property type="entry name" value="SUBTILASE"/>
    <property type="match status" value="1"/>
</dbReference>
<feature type="domain" description="Peptidase S8/S53" evidence="8">
    <location>
        <begin position="210"/>
        <end position="453"/>
    </location>
</feature>
<feature type="active site" description="Charge relay system" evidence="5 6">
    <location>
        <position position="219"/>
    </location>
</feature>
<dbReference type="GO" id="GO:0004252">
    <property type="term" value="F:serine-type endopeptidase activity"/>
    <property type="evidence" value="ECO:0007669"/>
    <property type="project" value="UniProtKB-UniRule"/>
</dbReference>
<dbReference type="EMBL" id="JACHGT010000005">
    <property type="protein sequence ID" value="MBB6034725.1"/>
    <property type="molecule type" value="Genomic_DNA"/>
</dbReference>
<dbReference type="Pfam" id="PF00082">
    <property type="entry name" value="Peptidase_S8"/>
    <property type="match status" value="1"/>
</dbReference>
<dbReference type="RefSeq" id="WP_184787594.1">
    <property type="nucleotide sequence ID" value="NZ_BONT01000068.1"/>
</dbReference>
<dbReference type="InterPro" id="IPR015500">
    <property type="entry name" value="Peptidase_S8_subtilisin-rel"/>
</dbReference>
<dbReference type="Proteomes" id="UP000548476">
    <property type="component" value="Unassembled WGS sequence"/>
</dbReference>
<dbReference type="SUPFAM" id="SSF52743">
    <property type="entry name" value="Subtilisin-like"/>
    <property type="match status" value="1"/>
</dbReference>
<dbReference type="PANTHER" id="PTHR43806">
    <property type="entry name" value="PEPTIDASE S8"/>
    <property type="match status" value="1"/>
</dbReference>
<protein>
    <submittedName>
        <fullName evidence="9">Subtilisin family serine protease</fullName>
    </submittedName>
</protein>
<comment type="caution">
    <text evidence="9">The sequence shown here is derived from an EMBL/GenBank/DDBJ whole genome shotgun (WGS) entry which is preliminary data.</text>
</comment>
<sequence>MRIRSTLAALGLLAAAVAATPAQAATDTGGTPLPAPADGRTHLVTLITGDKIHVKADGGYVYLPAVGREHIGYIRSGAGVLPLDAAPLVNRGLLDRALFDVNGLIEDGYADGADLPVIVQNGDSAAFRSAAGDSGLSADGRDLDSIDARALSVTAEGATELWGRIAPSGGNRAMNADVEHIWLDAKADVLLDQSVPQIGAPTAWEAGYDGTGVTVAVLDTGYDTAHPDLEGQVAQAKDFTGTSPDAADGHGHGTHVASTIAGTGAASQGRYKGVAPGATLLVGKVLDDEGSGSFSGIVDGMEWAASQGASTISMSLGGMPTDGTDPMALAVNELSARYGTLFTVAAGNEGGDGTVESPGSADAALTVGAVDKQDAPADFSSRGPRVGDYAVKPDISAPGVAITAAEAGTGGYVAHDGTSMATPHVAGAAAILKQRHPDWTGQQLKSALMGSAKGLDSVGVYTTGSGRVDVAAAIGAAVYAENAGVSFPTVEFPDDGSPKEKAVTYRNTSTMDVTVELAVTSAGTAGMFTVSPASLTVPAGGTARATVALSPTVGDALGTHAAVLTATAGEHVVRTPLGVTVEPELYDAHVKATAPNGRTVTDLNLAYVDKATGDVHFPAKYNADGSVDFRVPPGDYFTAGEITDDQGALTHFTLPALRIAADVEQVVDGSRAVPVSLRLKDRTGPTYADLSVGEFLQPVENGGTYSYGGSSAEAYTIPGENPGGYFFRVELAATIVSRDAAQTWQYNLYYGYDRVPTIDVEVGDNELGRQDARYESQGVSGETLVSYSHETEFGGTGTPALHVPVPGSRTVYFTPGAWSSGMVYMNEVEGSESYESSQHSAVYGAGRVETLRWNRAPLGVGLPGNSGVTRVNDEHLGSTMLMSVPLFTGPDVRIETTTQYEFEGTTTMTLDGETLMDDEGQACAHGGDIPADAAGTVTLTCSLDRDVPWSAIGAKSTGEWTFQTAPVTGMADQYLTAVRLNASGVENGYAKRGLPQVVALTVDHTGAVRTKVTSLTFEVSYDSGKTWRSVTVARHADTGVATLTHPAGATSVSVRMTTVDDHGNTSKQTTIGSWGLR</sequence>
<dbReference type="GO" id="GO:0005975">
    <property type="term" value="P:carbohydrate metabolic process"/>
    <property type="evidence" value="ECO:0007669"/>
    <property type="project" value="UniProtKB-ARBA"/>
</dbReference>
<dbReference type="Gene3D" id="2.60.40.10">
    <property type="entry name" value="Immunoglobulins"/>
    <property type="match status" value="1"/>
</dbReference>
<dbReference type="PRINTS" id="PR00723">
    <property type="entry name" value="SUBTILISIN"/>
</dbReference>
<gene>
    <name evidence="9" type="ORF">HNR73_002579</name>
</gene>
<evidence type="ECO:0000256" key="2">
    <source>
        <dbReference type="ARBA" id="ARBA00022670"/>
    </source>
</evidence>
<evidence type="ECO:0000256" key="1">
    <source>
        <dbReference type="ARBA" id="ARBA00011073"/>
    </source>
</evidence>
<dbReference type="PANTHER" id="PTHR43806:SF11">
    <property type="entry name" value="CEREVISIN-RELATED"/>
    <property type="match status" value="1"/>
</dbReference>